<dbReference type="OrthoDB" id="2103474at2759"/>
<dbReference type="HOGENOM" id="CLU_084558_1_0_1"/>
<feature type="compositionally biased region" description="Polar residues" evidence="2">
    <location>
        <begin position="219"/>
        <end position="228"/>
    </location>
</feature>
<dbReference type="RefSeq" id="XP_003672305.1">
    <property type="nucleotide sequence ID" value="XM_003672257.1"/>
</dbReference>
<keyword evidence="3" id="KW-0472">Membrane</keyword>
<evidence type="ECO:0000313" key="5">
    <source>
        <dbReference type="Proteomes" id="UP000000689"/>
    </source>
</evidence>
<name>G0WGY4_NAUDC</name>
<proteinExistence type="predicted"/>
<evidence type="ECO:0000256" key="1">
    <source>
        <dbReference type="SAM" id="Coils"/>
    </source>
</evidence>
<dbReference type="GeneID" id="11494321"/>
<evidence type="ECO:0000313" key="4">
    <source>
        <dbReference type="EMBL" id="CCD27062.1"/>
    </source>
</evidence>
<dbReference type="KEGG" id="ndi:NDAI_0J01700"/>
<keyword evidence="1" id="KW-0175">Coiled coil</keyword>
<dbReference type="InterPro" id="IPR025187">
    <property type="entry name" value="DUF4112"/>
</dbReference>
<dbReference type="PANTHER" id="PTHR35519:SF1">
    <property type="entry name" value="YALI0C06193P"/>
    <property type="match status" value="1"/>
</dbReference>
<feature type="transmembrane region" description="Helical" evidence="3">
    <location>
        <begin position="89"/>
        <end position="110"/>
    </location>
</feature>
<dbReference type="eggNOG" id="ENOG502RXX6">
    <property type="taxonomic scope" value="Eukaryota"/>
</dbReference>
<dbReference type="AlphaFoldDB" id="G0WGY4"/>
<keyword evidence="5" id="KW-1185">Reference proteome</keyword>
<keyword evidence="3" id="KW-1133">Transmembrane helix</keyword>
<protein>
    <submittedName>
        <fullName evidence="4">Uncharacterized protein</fullName>
    </submittedName>
</protein>
<dbReference type="OMA" id="TIGWAPL"/>
<accession>G0WGY4</accession>
<dbReference type="Proteomes" id="UP000000689">
    <property type="component" value="Chromosome 10"/>
</dbReference>
<keyword evidence="3" id="KW-0812">Transmembrane</keyword>
<feature type="transmembrane region" description="Helical" evidence="3">
    <location>
        <begin position="131"/>
        <end position="154"/>
    </location>
</feature>
<organism evidence="4 5">
    <name type="scientific">Naumovozyma dairenensis (strain ATCC 10597 / BCRC 20456 / CBS 421 / NBRC 0211 / NRRL Y-12639)</name>
    <name type="common">Saccharomyces dairenensis</name>
    <dbReference type="NCBI Taxonomy" id="1071378"/>
    <lineage>
        <taxon>Eukaryota</taxon>
        <taxon>Fungi</taxon>
        <taxon>Dikarya</taxon>
        <taxon>Ascomycota</taxon>
        <taxon>Saccharomycotina</taxon>
        <taxon>Saccharomycetes</taxon>
        <taxon>Saccharomycetales</taxon>
        <taxon>Saccharomycetaceae</taxon>
        <taxon>Naumovozyma</taxon>
    </lineage>
</organism>
<dbReference type="PANTHER" id="PTHR35519">
    <property type="entry name" value="MEMBRANE PROTEINS"/>
    <property type="match status" value="1"/>
</dbReference>
<gene>
    <name evidence="4" type="primary">NDAI0J01700</name>
    <name evidence="4" type="ordered locus">NDAI_0J01700</name>
</gene>
<dbReference type="EMBL" id="HE580276">
    <property type="protein sequence ID" value="CCD27062.1"/>
    <property type="molecule type" value="Genomic_DNA"/>
</dbReference>
<reference evidence="4 5" key="1">
    <citation type="journal article" date="2011" name="Proc. Natl. Acad. Sci. U.S.A.">
        <title>Evolutionary erosion of yeast sex chromosomes by mating-type switching accidents.</title>
        <authorList>
            <person name="Gordon J.L."/>
            <person name="Armisen D."/>
            <person name="Proux-Wera E."/>
            <person name="Oheigeartaigh S.S."/>
            <person name="Byrne K.P."/>
            <person name="Wolfe K.H."/>
        </authorList>
    </citation>
    <scope>NUCLEOTIDE SEQUENCE [LARGE SCALE GENOMIC DNA]</scope>
    <source>
        <strain evidence="5">ATCC 10597 / BCRC 20456 / CBS 421 / NBRC 0211 / NRRL Y-12639</strain>
    </source>
</reference>
<feature type="coiled-coil region" evidence="1">
    <location>
        <begin position="171"/>
        <end position="207"/>
    </location>
</feature>
<dbReference type="Pfam" id="PF13430">
    <property type="entry name" value="DUF4112"/>
    <property type="match status" value="1"/>
</dbReference>
<evidence type="ECO:0000256" key="2">
    <source>
        <dbReference type="SAM" id="MobiDB-lite"/>
    </source>
</evidence>
<evidence type="ECO:0000256" key="3">
    <source>
        <dbReference type="SAM" id="Phobius"/>
    </source>
</evidence>
<sequence length="245" mass="28667">MSGFIESTLLGFGQDYVQDELQTYAEEHFQPVRDPYYTKDVKTGEEHRLKLSPDLFPDKKDRKNFKSLQNEAWNHDRSIFGCCCWTSTIGWGPMLSIIPVIGPALMYWIHSKLIDDADKKFHLSTELKLKMNGNIFVDLCISLVPIAGVILAWMHACSTRNCALVYNFIVKRQVEKINLEKKQQFQQLQNEKRLREQEERIQRVHQETYNNQNNQNNNGLVSSQTPSRPAQVAYRSEYSQQRRHK</sequence>
<feature type="region of interest" description="Disordered" evidence="2">
    <location>
        <begin position="207"/>
        <end position="245"/>
    </location>
</feature>